<evidence type="ECO:0000256" key="1">
    <source>
        <dbReference type="ARBA" id="ARBA00008416"/>
    </source>
</evidence>
<sequence length="288" mass="31213">MNVTHSFNARPAMDGDGVNIRRVADFNLQRFDPYLMVDELKSNDEQDFIGGFPPHPHRGIETFTYILKGGFEHKDQLGNVKAIRSGDAQWMSTGSGVIHSEMPLIENNEGLHGFQIWINMPAKDKMRPARYQDTAGQAIPQISNSTGAVLKALAGQWTFAENTGFVDGLLTGLAANGAIADVTLTSQGVAELALSQHQTVNLYLYQGELIYQDKTGNEALASAGQLLILDSQASIRLKASSEGAGLLLLAGTKIAEDIVHHGPFVMNTQAEINQAISDYQQGKFGKIS</sequence>
<feature type="binding site" evidence="2">
    <location>
        <position position="57"/>
    </location>
    <ligand>
        <name>Fe cation</name>
        <dbReference type="ChEBI" id="CHEBI:24875"/>
    </ligand>
</feature>
<dbReference type="InterPro" id="IPR008778">
    <property type="entry name" value="Pirin_C_dom"/>
</dbReference>
<keyword evidence="7" id="KW-1185">Reference proteome</keyword>
<gene>
    <name evidence="6" type="ordered locus">Sden_2950</name>
</gene>
<dbReference type="InterPro" id="IPR003829">
    <property type="entry name" value="Pirin_N_dom"/>
</dbReference>
<dbReference type="STRING" id="318161.Sden_2950"/>
<dbReference type="InterPro" id="IPR014710">
    <property type="entry name" value="RmlC-like_jellyroll"/>
</dbReference>
<dbReference type="CDD" id="cd02247">
    <property type="entry name" value="cupin_pirin_C"/>
    <property type="match status" value="1"/>
</dbReference>
<evidence type="ECO:0000313" key="6">
    <source>
        <dbReference type="EMBL" id="ABE56228.1"/>
    </source>
</evidence>
<dbReference type="CDD" id="cd02909">
    <property type="entry name" value="cupin_pirin_N"/>
    <property type="match status" value="1"/>
</dbReference>
<proteinExistence type="inferred from homology"/>
<name>Q12JZ8_SHEDO</name>
<dbReference type="eggNOG" id="COG1741">
    <property type="taxonomic scope" value="Bacteria"/>
</dbReference>
<keyword evidence="2" id="KW-0408">Iron</keyword>
<dbReference type="AlphaFoldDB" id="Q12JZ8"/>
<dbReference type="EMBL" id="CP000302">
    <property type="protein sequence ID" value="ABE56228.1"/>
    <property type="molecule type" value="Genomic_DNA"/>
</dbReference>
<protein>
    <submittedName>
        <fullName evidence="6">Pirin-like protein</fullName>
    </submittedName>
</protein>
<dbReference type="Pfam" id="PF05726">
    <property type="entry name" value="Pirin_C"/>
    <property type="match status" value="1"/>
</dbReference>
<accession>Q12JZ8</accession>
<dbReference type="PANTHER" id="PTHR13903">
    <property type="entry name" value="PIRIN-RELATED"/>
    <property type="match status" value="1"/>
</dbReference>
<evidence type="ECO:0000313" key="7">
    <source>
        <dbReference type="Proteomes" id="UP000001982"/>
    </source>
</evidence>
<feature type="binding site" evidence="2">
    <location>
        <position position="55"/>
    </location>
    <ligand>
        <name>Fe cation</name>
        <dbReference type="ChEBI" id="CHEBI:24875"/>
    </ligand>
</feature>
<feature type="binding site" evidence="2">
    <location>
        <position position="99"/>
    </location>
    <ligand>
        <name>Fe cation</name>
        <dbReference type="ChEBI" id="CHEBI:24875"/>
    </ligand>
</feature>
<evidence type="ECO:0000256" key="2">
    <source>
        <dbReference type="PIRSR" id="PIRSR006232-1"/>
    </source>
</evidence>
<evidence type="ECO:0000259" key="5">
    <source>
        <dbReference type="Pfam" id="PF05726"/>
    </source>
</evidence>
<dbReference type="PIRSF" id="PIRSF006232">
    <property type="entry name" value="Pirin"/>
    <property type="match status" value="1"/>
</dbReference>
<dbReference type="OrthoDB" id="9780903at2"/>
<dbReference type="SUPFAM" id="SSF51182">
    <property type="entry name" value="RmlC-like cupins"/>
    <property type="match status" value="1"/>
</dbReference>
<feature type="domain" description="Pirin N-terminal" evidence="4">
    <location>
        <begin position="26"/>
        <end position="118"/>
    </location>
</feature>
<dbReference type="KEGG" id="sdn:Sden_2950"/>
<dbReference type="HOGENOM" id="CLU_045717_5_0_6"/>
<dbReference type="InterPro" id="IPR012093">
    <property type="entry name" value="Pirin"/>
</dbReference>
<dbReference type="PANTHER" id="PTHR13903:SF8">
    <property type="entry name" value="PIRIN"/>
    <property type="match status" value="1"/>
</dbReference>
<evidence type="ECO:0000259" key="4">
    <source>
        <dbReference type="Pfam" id="PF02678"/>
    </source>
</evidence>
<comment type="similarity">
    <text evidence="1 3">Belongs to the pirin family.</text>
</comment>
<dbReference type="InterPro" id="IPR011051">
    <property type="entry name" value="RmlC_Cupin_sf"/>
</dbReference>
<evidence type="ECO:0000256" key="3">
    <source>
        <dbReference type="RuleBase" id="RU003457"/>
    </source>
</evidence>
<keyword evidence="2" id="KW-0479">Metal-binding</keyword>
<dbReference type="Pfam" id="PF02678">
    <property type="entry name" value="Pirin"/>
    <property type="match status" value="1"/>
</dbReference>
<dbReference type="Proteomes" id="UP000001982">
    <property type="component" value="Chromosome"/>
</dbReference>
<reference evidence="6 7" key="1">
    <citation type="submission" date="2006-03" db="EMBL/GenBank/DDBJ databases">
        <title>Complete sequence of Shewanella denitrificans OS217.</title>
        <authorList>
            <consortium name="US DOE Joint Genome Institute"/>
            <person name="Copeland A."/>
            <person name="Lucas S."/>
            <person name="Lapidus A."/>
            <person name="Barry K."/>
            <person name="Detter J.C."/>
            <person name="Glavina del Rio T."/>
            <person name="Hammon N."/>
            <person name="Israni S."/>
            <person name="Dalin E."/>
            <person name="Tice H."/>
            <person name="Pitluck S."/>
            <person name="Brettin T."/>
            <person name="Bruce D."/>
            <person name="Han C."/>
            <person name="Tapia R."/>
            <person name="Gilna P."/>
            <person name="Kiss H."/>
            <person name="Schmutz J."/>
            <person name="Larimer F."/>
            <person name="Land M."/>
            <person name="Hauser L."/>
            <person name="Kyrpides N."/>
            <person name="Lykidis A."/>
            <person name="Richardson P."/>
        </authorList>
    </citation>
    <scope>NUCLEOTIDE SEQUENCE [LARGE SCALE GENOMIC DNA]</scope>
    <source>
        <strain evidence="7">OS217 / ATCC BAA-1090 / DSM 15013</strain>
    </source>
</reference>
<feature type="domain" description="Pirin C-terminal" evidence="5">
    <location>
        <begin position="180"/>
        <end position="285"/>
    </location>
</feature>
<dbReference type="GO" id="GO:0046872">
    <property type="term" value="F:metal ion binding"/>
    <property type="evidence" value="ECO:0007669"/>
    <property type="project" value="UniProtKB-KW"/>
</dbReference>
<comment type="cofactor">
    <cofactor evidence="2">
        <name>Fe cation</name>
        <dbReference type="ChEBI" id="CHEBI:24875"/>
    </cofactor>
    <text evidence="2">Binds 1 Fe cation per subunit.</text>
</comment>
<dbReference type="RefSeq" id="WP_011497377.1">
    <property type="nucleotide sequence ID" value="NC_007954.1"/>
</dbReference>
<organism evidence="6 7">
    <name type="scientific">Shewanella denitrificans (strain OS217 / ATCC BAA-1090 / DSM 15013)</name>
    <dbReference type="NCBI Taxonomy" id="318161"/>
    <lineage>
        <taxon>Bacteria</taxon>
        <taxon>Pseudomonadati</taxon>
        <taxon>Pseudomonadota</taxon>
        <taxon>Gammaproteobacteria</taxon>
        <taxon>Alteromonadales</taxon>
        <taxon>Shewanellaceae</taxon>
        <taxon>Shewanella</taxon>
    </lineage>
</organism>
<dbReference type="Gene3D" id="2.60.120.10">
    <property type="entry name" value="Jelly Rolls"/>
    <property type="match status" value="2"/>
</dbReference>
<feature type="binding site" evidence="2">
    <location>
        <position position="101"/>
    </location>
    <ligand>
        <name>Fe cation</name>
        <dbReference type="ChEBI" id="CHEBI:24875"/>
    </ligand>
</feature>